<accession>A0A560IN13</accession>
<evidence type="ECO:0000313" key="3">
    <source>
        <dbReference type="Proteomes" id="UP000315914"/>
    </source>
</evidence>
<organism evidence="2 3">
    <name type="scientific">Bradyrhizobium sacchari</name>
    <dbReference type="NCBI Taxonomy" id="1399419"/>
    <lineage>
        <taxon>Bacteria</taxon>
        <taxon>Pseudomonadati</taxon>
        <taxon>Pseudomonadota</taxon>
        <taxon>Alphaproteobacteria</taxon>
        <taxon>Hyphomicrobiales</taxon>
        <taxon>Nitrobacteraceae</taxon>
        <taxon>Bradyrhizobium</taxon>
    </lineage>
</organism>
<evidence type="ECO:0000256" key="1">
    <source>
        <dbReference type="SAM" id="SignalP"/>
    </source>
</evidence>
<reference evidence="2 3" key="1">
    <citation type="submission" date="2019-06" db="EMBL/GenBank/DDBJ databases">
        <title>Genomic Encyclopedia of Type Strains, Phase IV (KMG-V): Genome sequencing to study the core and pangenomes of soil and plant-associated prokaryotes.</title>
        <authorList>
            <person name="Whitman W."/>
        </authorList>
    </citation>
    <scope>NUCLEOTIDE SEQUENCE [LARGE SCALE GENOMIC DNA]</scope>
    <source>
        <strain evidence="2 3">BR 10556</strain>
    </source>
</reference>
<keyword evidence="1" id="KW-0732">Signal</keyword>
<proteinExistence type="predicted"/>
<comment type="caution">
    <text evidence="2">The sequence shown here is derived from an EMBL/GenBank/DDBJ whole genome shotgun (WGS) entry which is preliminary data.</text>
</comment>
<dbReference type="EMBL" id="VITW01000005">
    <property type="protein sequence ID" value="TWB73758.1"/>
    <property type="molecule type" value="Genomic_DNA"/>
</dbReference>
<feature type="signal peptide" evidence="1">
    <location>
        <begin position="1"/>
        <end position="20"/>
    </location>
</feature>
<evidence type="ECO:0008006" key="4">
    <source>
        <dbReference type="Google" id="ProtNLM"/>
    </source>
</evidence>
<protein>
    <recommendedName>
        <fullName evidence="4">Nodulate formation efficiency C protein</fullName>
    </recommendedName>
</protein>
<dbReference type="AlphaFoldDB" id="A0A560IN13"/>
<evidence type="ECO:0000313" key="2">
    <source>
        <dbReference type="EMBL" id="TWB73758.1"/>
    </source>
</evidence>
<keyword evidence="3" id="KW-1185">Reference proteome</keyword>
<feature type="chain" id="PRO_5021846705" description="Nodulate formation efficiency C protein" evidence="1">
    <location>
        <begin position="21"/>
        <end position="270"/>
    </location>
</feature>
<dbReference type="Proteomes" id="UP000315914">
    <property type="component" value="Unassembled WGS sequence"/>
</dbReference>
<dbReference type="STRING" id="1399419.A5906_30820"/>
<sequence length="270" mass="30279">MWQLMLTGFVLVLSSVSVHADDNALINKVKSTWRAQDGETAEQIIAKVAKVAHFVPRGWEVGQKTDMSEPVFLSWAKHRGDKADDEYTITWEVAPDGTMKVESPYAKPMELGWQAFALSLIASEVDDGEKDVNRRFLHNPANFNFVTTAQGKLGDLLRRGRCTIGDPVGVEYLPKVDEKQTTKGELWRVQVSVNCDIPGPRYFTCDGIIVFEKPEGRDWEPQSFFANRIATNAPGSWFDHADSKEKEIFDAARKAYEGAGIRGLQSPFPR</sequence>
<name>A0A560IN13_9BRAD</name>
<gene>
    <name evidence="2" type="ORF">FBZ95_1058</name>
</gene>